<sequence length="429" mass="45059">MRHVLTGSLGRLVTVLLFLGGSLAILLYLSTGAGVRIPLISGKEYTAVAVFKDIDNLVTASRVQIAGVQVGQVREVTRQADGMRVKFSVDDKAAPLHEGVAVRLGERSLVGEGYLDVTDGKGKELRSGATIPEDGVKPSVQLGDILASLDTDTRDELGSLVRSLGQGTDGPQQDVSGILDGLGDLGREGHTALDAIASQSEDLKALAQETSTVLRALDTGQGQIATLVSNVDQLTQATAGQQQAIEDVLRQAPGVLDSAKTASGTLTKLSGALAPVAADLKTASPLLTDALEQLPATSADLHGLLPPLSGTLDLAPDTLNRVPTLGTDVRNVIPPVRTALRDVNPMLAFIKPYGPELSAFFANFNAIMQYTDESGAHYVRLTPLVNTYSVQTPVPYEVLTYTNPYPAPGTGAKPGPFSGPYPRVERDPE</sequence>
<evidence type="ECO:0000256" key="1">
    <source>
        <dbReference type="SAM" id="MobiDB-lite"/>
    </source>
</evidence>
<protein>
    <submittedName>
        <fullName evidence="3">Mammalian cell entry related domain protein</fullName>
    </submittedName>
</protein>
<dbReference type="Pfam" id="PF02470">
    <property type="entry name" value="MlaD"/>
    <property type="match status" value="1"/>
</dbReference>
<dbReference type="KEGG" id="fsy:FsymDg_2061"/>
<feature type="region of interest" description="Disordered" evidence="1">
    <location>
        <begin position="407"/>
        <end position="429"/>
    </location>
</feature>
<gene>
    <name evidence="3" type="ordered locus">FsymDg_2061</name>
</gene>
<organism evidence="3 4">
    <name type="scientific">Candidatus Protofrankia datiscae</name>
    <dbReference type="NCBI Taxonomy" id="2716812"/>
    <lineage>
        <taxon>Bacteria</taxon>
        <taxon>Bacillati</taxon>
        <taxon>Actinomycetota</taxon>
        <taxon>Actinomycetes</taxon>
        <taxon>Frankiales</taxon>
        <taxon>Frankiaceae</taxon>
        <taxon>Protofrankia</taxon>
    </lineage>
</organism>
<reference evidence="3 4" key="1">
    <citation type="submission" date="2011-05" db="EMBL/GenBank/DDBJ databases">
        <title>Complete sequence of chromosome of Frankia symbiont of Datisca glomerata.</title>
        <authorList>
            <consortium name="US DOE Joint Genome Institute"/>
            <person name="Lucas S."/>
            <person name="Han J."/>
            <person name="Lapidus A."/>
            <person name="Cheng J.-F."/>
            <person name="Goodwin L."/>
            <person name="Pitluck S."/>
            <person name="Peters L."/>
            <person name="Mikhailova N."/>
            <person name="Chertkov O."/>
            <person name="Teshima H."/>
            <person name="Han C."/>
            <person name="Tapia R."/>
            <person name="Land M."/>
            <person name="Hauser L."/>
            <person name="Kyrpides N."/>
            <person name="Ivanova N."/>
            <person name="Pagani I."/>
            <person name="Berry A."/>
            <person name="Pawlowski K."/>
            <person name="Persson T."/>
            <person name="Vanden Heuvel B."/>
            <person name="Benson D."/>
            <person name="Woyke T."/>
        </authorList>
    </citation>
    <scope>NUCLEOTIDE SEQUENCE [LARGE SCALE GENOMIC DNA]</scope>
    <source>
        <strain evidence="4">4085684</strain>
    </source>
</reference>
<evidence type="ECO:0000313" key="3">
    <source>
        <dbReference type="EMBL" id="AEH09484.1"/>
    </source>
</evidence>
<evidence type="ECO:0000313" key="4">
    <source>
        <dbReference type="Proteomes" id="UP000001549"/>
    </source>
</evidence>
<dbReference type="EMBL" id="CP002801">
    <property type="protein sequence ID" value="AEH09484.1"/>
    <property type="molecule type" value="Genomic_DNA"/>
</dbReference>
<proteinExistence type="predicted"/>
<feature type="domain" description="Mce/MlaD" evidence="2">
    <location>
        <begin position="44"/>
        <end position="120"/>
    </location>
</feature>
<dbReference type="eggNOG" id="COG1463">
    <property type="taxonomic scope" value="Bacteria"/>
</dbReference>
<evidence type="ECO:0000259" key="2">
    <source>
        <dbReference type="Pfam" id="PF02470"/>
    </source>
</evidence>
<dbReference type="PANTHER" id="PTHR33371:SF4">
    <property type="entry name" value="INTERMEMBRANE PHOSPHOLIPID TRANSPORT SYSTEM BINDING PROTEIN MLAD"/>
    <property type="match status" value="1"/>
</dbReference>
<name>F8AY54_9ACTN</name>
<dbReference type="HOGENOM" id="CLU_049709_0_0_11"/>
<dbReference type="PANTHER" id="PTHR33371">
    <property type="entry name" value="INTERMEMBRANE PHOSPHOLIPID TRANSPORT SYSTEM BINDING PROTEIN MLAD-RELATED"/>
    <property type="match status" value="1"/>
</dbReference>
<dbReference type="RefSeq" id="WP_013873423.1">
    <property type="nucleotide sequence ID" value="NC_015656.1"/>
</dbReference>
<dbReference type="InterPro" id="IPR052336">
    <property type="entry name" value="MlaD_Phospholipid_Transporter"/>
</dbReference>
<dbReference type="Proteomes" id="UP000001549">
    <property type="component" value="Chromosome"/>
</dbReference>
<dbReference type="AlphaFoldDB" id="F8AY54"/>
<dbReference type="SUPFAM" id="SSF58104">
    <property type="entry name" value="Methyl-accepting chemotaxis protein (MCP) signaling domain"/>
    <property type="match status" value="1"/>
</dbReference>
<dbReference type="STRING" id="656024.FsymDg_2061"/>
<keyword evidence="4" id="KW-1185">Reference proteome</keyword>
<dbReference type="InterPro" id="IPR003399">
    <property type="entry name" value="Mce/MlaD"/>
</dbReference>
<accession>F8AY54</accession>